<dbReference type="Proteomes" id="UP000036406">
    <property type="component" value="Chromosome"/>
</dbReference>
<dbReference type="AlphaFoldDB" id="A0A0H4I5I4"/>
<sequence>MKHYYDFFLKICLFFVPLSVSVFGAKWHYLFLILSIFLWVISRLVQPFIYLSYYFKIYIFLFFTPIILSLAFGLPVGTFYNFNFFDYTTYFYEIIGRLSSYILILFFCLIFSETVFCGSSRGHEIEKTKNLLFYYWLGLFLFISFCYWQIASEYFGLVNFPFETRSHIHSLSISPDSFFGFRVTGIAREPSYLTPLLIDFILISLFVIEGFKKILVCFFYALIPLLLTFSLGGYFNLFIILFSAISFYTIISILSLKINSYALLSILCIFLGLVFFTAKLISLGGADLIFGRFSGAFDISKGARLYMWVMPFVWLTTYSIINVFLGLAQRVSLY</sequence>
<feature type="transmembrane region" description="Helical" evidence="1">
    <location>
        <begin position="305"/>
        <end position="328"/>
    </location>
</feature>
<keyword evidence="1" id="KW-1133">Transmembrane helix</keyword>
<keyword evidence="1" id="KW-0812">Transmembrane</keyword>
<keyword evidence="1" id="KW-0472">Membrane</keyword>
<feature type="transmembrane region" description="Helical" evidence="1">
    <location>
        <begin position="192"/>
        <end position="208"/>
    </location>
</feature>
<dbReference type="EMBL" id="CP011494">
    <property type="protein sequence ID" value="AKO52993.1"/>
    <property type="molecule type" value="Genomic_DNA"/>
</dbReference>
<accession>A0A0H4I5I4</accession>
<evidence type="ECO:0000313" key="2">
    <source>
        <dbReference type="EMBL" id="AKO52993.1"/>
    </source>
</evidence>
<feature type="transmembrane region" description="Helical" evidence="1">
    <location>
        <begin position="57"/>
        <end position="80"/>
    </location>
</feature>
<gene>
    <name evidence="2" type="ORF">ABA45_11755</name>
</gene>
<feature type="transmembrane region" description="Helical" evidence="1">
    <location>
        <begin position="215"/>
        <end position="231"/>
    </location>
</feature>
<evidence type="ECO:0000313" key="3">
    <source>
        <dbReference type="Proteomes" id="UP000036406"/>
    </source>
</evidence>
<feature type="transmembrane region" description="Helical" evidence="1">
    <location>
        <begin position="263"/>
        <end position="285"/>
    </location>
</feature>
<proteinExistence type="predicted"/>
<protein>
    <submittedName>
        <fullName evidence="2">Uncharacterized protein</fullName>
    </submittedName>
</protein>
<keyword evidence="3" id="KW-1185">Reference proteome</keyword>
<dbReference type="KEGG" id="mpq:ABA45_11755"/>
<organism evidence="2 3">
    <name type="scientific">Marinobacter psychrophilus</name>
    <dbReference type="NCBI Taxonomy" id="330734"/>
    <lineage>
        <taxon>Bacteria</taxon>
        <taxon>Pseudomonadati</taxon>
        <taxon>Pseudomonadota</taxon>
        <taxon>Gammaproteobacteria</taxon>
        <taxon>Pseudomonadales</taxon>
        <taxon>Marinobacteraceae</taxon>
        <taxon>Marinobacter</taxon>
    </lineage>
</organism>
<feature type="transmembrane region" description="Helical" evidence="1">
    <location>
        <begin position="237"/>
        <end position="256"/>
    </location>
</feature>
<dbReference type="PATRIC" id="fig|330734.3.peg.2463"/>
<feature type="transmembrane region" description="Helical" evidence="1">
    <location>
        <begin position="29"/>
        <end position="45"/>
    </location>
</feature>
<reference evidence="2 3" key="1">
    <citation type="submission" date="2015-05" db="EMBL/GenBank/DDBJ databases">
        <title>Complete genome of Marinobacter psychrophilus strain 20041T isolated from sea-ice of the Canadian Basin.</title>
        <authorList>
            <person name="Song L."/>
            <person name="Ren L."/>
            <person name="Yu Y."/>
            <person name="Wang X."/>
        </authorList>
    </citation>
    <scope>NUCLEOTIDE SEQUENCE [LARGE SCALE GENOMIC DNA]</scope>
    <source>
        <strain evidence="2 3">20041</strain>
    </source>
</reference>
<dbReference type="RefSeq" id="WP_048386325.1">
    <property type="nucleotide sequence ID" value="NZ_CP011494.1"/>
</dbReference>
<evidence type="ECO:0000256" key="1">
    <source>
        <dbReference type="SAM" id="Phobius"/>
    </source>
</evidence>
<feature type="transmembrane region" description="Helical" evidence="1">
    <location>
        <begin position="131"/>
        <end position="150"/>
    </location>
</feature>
<name>A0A0H4I5I4_9GAMM</name>
<feature type="transmembrane region" description="Helical" evidence="1">
    <location>
        <begin position="100"/>
        <end position="119"/>
    </location>
</feature>
<feature type="transmembrane region" description="Helical" evidence="1">
    <location>
        <begin position="7"/>
        <end position="23"/>
    </location>
</feature>